<dbReference type="PANTHER" id="PTHR30146:SF155">
    <property type="entry name" value="ALANINE RACEMASE"/>
    <property type="match status" value="1"/>
</dbReference>
<dbReference type="PROSITE" id="PS50932">
    <property type="entry name" value="HTH_LACI_2"/>
    <property type="match status" value="1"/>
</dbReference>
<evidence type="ECO:0000256" key="2">
    <source>
        <dbReference type="ARBA" id="ARBA00023125"/>
    </source>
</evidence>
<evidence type="ECO:0000313" key="7">
    <source>
        <dbReference type="Proteomes" id="UP001596527"/>
    </source>
</evidence>
<feature type="domain" description="HTH lacI-type" evidence="5">
    <location>
        <begin position="1"/>
        <end position="53"/>
    </location>
</feature>
<dbReference type="InterPro" id="IPR046335">
    <property type="entry name" value="LacI/GalR-like_sensor"/>
</dbReference>
<evidence type="ECO:0000256" key="1">
    <source>
        <dbReference type="ARBA" id="ARBA00023015"/>
    </source>
</evidence>
<dbReference type="EMBL" id="JBHTEF010000001">
    <property type="protein sequence ID" value="MFC7581511.1"/>
    <property type="molecule type" value="Genomic_DNA"/>
</dbReference>
<reference evidence="7" key="1">
    <citation type="journal article" date="2019" name="Int. J. Syst. Evol. Microbiol.">
        <title>The Global Catalogue of Microorganisms (GCM) 10K type strain sequencing project: providing services to taxonomists for standard genome sequencing and annotation.</title>
        <authorList>
            <consortium name="The Broad Institute Genomics Platform"/>
            <consortium name="The Broad Institute Genome Sequencing Center for Infectious Disease"/>
            <person name="Wu L."/>
            <person name="Ma J."/>
        </authorList>
    </citation>
    <scope>NUCLEOTIDE SEQUENCE [LARGE SCALE GENOMIC DNA]</scope>
    <source>
        <strain evidence="7">CCUG 56698</strain>
    </source>
</reference>
<feature type="region of interest" description="Disordered" evidence="4">
    <location>
        <begin position="316"/>
        <end position="341"/>
    </location>
</feature>
<protein>
    <submittedName>
        <fullName evidence="6">LacI family DNA-binding transcriptional regulator</fullName>
    </submittedName>
</protein>
<proteinExistence type="predicted"/>
<sequence>MSDVARRAGVSPALASLALRHKPGPSPTSRKAVLQAADDLGYRVNTAASLLAKNRSHLIGVALDLSQSFHVEAVDHVYRVAEAAGYNVLLSAVTSSRPLDRATESLIEGSCEGILIVGMHSVPESLLGSPTRMPVAVLGHAEWTGSFDVVRTAGDLGVRSAVDHLVSLGHTRIAHVDGGDNSGAEERRRGYVEGMREHALGDLLHIQRGGNDEEDGLRAGRELLERAPATTAVICYNDSCAVGMIQAAEQAGLTVPEGMSIIGYDNSPVGRTSYLGLTTVAQDTRRLTEISVQRLIEGIENPARPHTETVLPPRLITRSTTGPARPGPAAITRGAADPRLP</sequence>
<keyword evidence="3" id="KW-0804">Transcription</keyword>
<evidence type="ECO:0000256" key="4">
    <source>
        <dbReference type="SAM" id="MobiDB-lite"/>
    </source>
</evidence>
<comment type="caution">
    <text evidence="6">The sequence shown here is derived from an EMBL/GenBank/DDBJ whole genome shotgun (WGS) entry which is preliminary data.</text>
</comment>
<dbReference type="Gene3D" id="1.10.260.40">
    <property type="entry name" value="lambda repressor-like DNA-binding domains"/>
    <property type="match status" value="1"/>
</dbReference>
<keyword evidence="7" id="KW-1185">Reference proteome</keyword>
<dbReference type="GO" id="GO:0003677">
    <property type="term" value="F:DNA binding"/>
    <property type="evidence" value="ECO:0007669"/>
    <property type="project" value="UniProtKB-KW"/>
</dbReference>
<dbReference type="CDD" id="cd06267">
    <property type="entry name" value="PBP1_LacI_sugar_binding-like"/>
    <property type="match status" value="1"/>
</dbReference>
<organism evidence="6 7">
    <name type="scientific">Schaalia naturae</name>
    <dbReference type="NCBI Taxonomy" id="635203"/>
    <lineage>
        <taxon>Bacteria</taxon>
        <taxon>Bacillati</taxon>
        <taxon>Actinomycetota</taxon>
        <taxon>Actinomycetes</taxon>
        <taxon>Actinomycetales</taxon>
        <taxon>Actinomycetaceae</taxon>
        <taxon>Schaalia</taxon>
    </lineage>
</organism>
<dbReference type="CDD" id="cd01392">
    <property type="entry name" value="HTH_LacI"/>
    <property type="match status" value="1"/>
</dbReference>
<dbReference type="RefSeq" id="WP_380974887.1">
    <property type="nucleotide sequence ID" value="NZ_JBHTEF010000001.1"/>
</dbReference>
<dbReference type="SUPFAM" id="SSF53822">
    <property type="entry name" value="Periplasmic binding protein-like I"/>
    <property type="match status" value="1"/>
</dbReference>
<keyword evidence="2 6" id="KW-0238">DNA-binding</keyword>
<dbReference type="InterPro" id="IPR010982">
    <property type="entry name" value="Lambda_DNA-bd_dom_sf"/>
</dbReference>
<dbReference type="SMART" id="SM00354">
    <property type="entry name" value="HTH_LACI"/>
    <property type="match status" value="1"/>
</dbReference>
<name>A0ABW2SNU4_9ACTO</name>
<dbReference type="Proteomes" id="UP001596527">
    <property type="component" value="Unassembled WGS sequence"/>
</dbReference>
<dbReference type="Pfam" id="PF00356">
    <property type="entry name" value="LacI"/>
    <property type="match status" value="1"/>
</dbReference>
<keyword evidence="1" id="KW-0805">Transcription regulation</keyword>
<dbReference type="Gene3D" id="3.40.50.2300">
    <property type="match status" value="2"/>
</dbReference>
<dbReference type="InterPro" id="IPR000843">
    <property type="entry name" value="HTH_LacI"/>
</dbReference>
<gene>
    <name evidence="6" type="ORF">ACFQWG_09930</name>
</gene>
<dbReference type="SUPFAM" id="SSF47413">
    <property type="entry name" value="lambda repressor-like DNA-binding domains"/>
    <property type="match status" value="1"/>
</dbReference>
<dbReference type="InterPro" id="IPR028082">
    <property type="entry name" value="Peripla_BP_I"/>
</dbReference>
<evidence type="ECO:0000259" key="5">
    <source>
        <dbReference type="PROSITE" id="PS50932"/>
    </source>
</evidence>
<dbReference type="Pfam" id="PF13377">
    <property type="entry name" value="Peripla_BP_3"/>
    <property type="match status" value="1"/>
</dbReference>
<evidence type="ECO:0000256" key="3">
    <source>
        <dbReference type="ARBA" id="ARBA00023163"/>
    </source>
</evidence>
<dbReference type="PANTHER" id="PTHR30146">
    <property type="entry name" value="LACI-RELATED TRANSCRIPTIONAL REPRESSOR"/>
    <property type="match status" value="1"/>
</dbReference>
<evidence type="ECO:0000313" key="6">
    <source>
        <dbReference type="EMBL" id="MFC7581511.1"/>
    </source>
</evidence>
<accession>A0ABW2SNU4</accession>